<organism evidence="1 2">
    <name type="scientific">Rhodococcus rhodochrous</name>
    <dbReference type="NCBI Taxonomy" id="1829"/>
    <lineage>
        <taxon>Bacteria</taxon>
        <taxon>Bacillati</taxon>
        <taxon>Actinomycetota</taxon>
        <taxon>Actinomycetes</taxon>
        <taxon>Mycobacteriales</taxon>
        <taxon>Nocardiaceae</taxon>
        <taxon>Rhodococcus</taxon>
    </lineage>
</organism>
<dbReference type="AlphaFoldDB" id="A0AAW4XG45"/>
<dbReference type="Proteomes" id="UP001198630">
    <property type="component" value="Unassembled WGS sequence"/>
</dbReference>
<gene>
    <name evidence="1" type="ORF">LQ384_13310</name>
</gene>
<proteinExistence type="predicted"/>
<sequence length="75" mass="8567">MQDTFNTQTEAGNTLADLVLGDIDVPDERGCFALRRGEPWWAEPSVLVRSDEQAERLWRESARLVGLPDRWVPRA</sequence>
<protein>
    <submittedName>
        <fullName evidence="1">Uncharacterized protein</fullName>
    </submittedName>
</protein>
<evidence type="ECO:0000313" key="1">
    <source>
        <dbReference type="EMBL" id="MCD2112084.1"/>
    </source>
</evidence>
<accession>A0AAW4XG45</accession>
<reference evidence="1" key="1">
    <citation type="submission" date="2021-11" db="EMBL/GenBank/DDBJ databases">
        <title>Development of a sustainable strategy for remediation of hydrocarbon-contaminated territories based on the waste exchange concept.</title>
        <authorList>
            <person name="Elkin A."/>
        </authorList>
    </citation>
    <scope>NUCLEOTIDE SEQUENCE</scope>
    <source>
        <strain evidence="1">IEGM 757</strain>
    </source>
</reference>
<name>A0AAW4XG45_RHORH</name>
<evidence type="ECO:0000313" key="2">
    <source>
        <dbReference type="Proteomes" id="UP001198630"/>
    </source>
</evidence>
<dbReference type="EMBL" id="JAJNCO010000006">
    <property type="protein sequence ID" value="MCD2112084.1"/>
    <property type="molecule type" value="Genomic_DNA"/>
</dbReference>
<dbReference type="RefSeq" id="WP_120281818.1">
    <property type="nucleotide sequence ID" value="NZ_CP027557.1"/>
</dbReference>
<comment type="caution">
    <text evidence="1">The sequence shown here is derived from an EMBL/GenBank/DDBJ whole genome shotgun (WGS) entry which is preliminary data.</text>
</comment>